<dbReference type="RefSeq" id="WP_405287268.1">
    <property type="nucleotide sequence ID" value="NZ_JBBHLI010000008.1"/>
</dbReference>
<accession>A0ABU9ECR8</accession>
<dbReference type="Pfam" id="PF03401">
    <property type="entry name" value="TctC"/>
    <property type="match status" value="1"/>
</dbReference>
<evidence type="ECO:0000313" key="4">
    <source>
        <dbReference type="Proteomes" id="UP001484239"/>
    </source>
</evidence>
<dbReference type="PANTHER" id="PTHR42928">
    <property type="entry name" value="TRICARBOXYLATE-BINDING PROTEIN"/>
    <property type="match status" value="1"/>
</dbReference>
<protein>
    <submittedName>
        <fullName evidence="3">Tripartite tricarboxylate transporter substrate-binding protein</fullName>
    </submittedName>
</protein>
<sequence>MHLPRAREPALPSHPPSPVHRVARGLLPRLGAGEPARGRRPALWATAAVVLAAGCAPAGPRGWECFAPANAGGGWDLTCRTAARALEDLGLSPGPVRTTNLPGAGGGVAMARAITRRADDPGLIVAASTGTTLRLAQEQYGRMRTDDVRWIGALAAEYGIVAVAADAPWRDLRSLLGDWAADPDGIVASGGSAVAGQDHMKLLLLARAAGMDPLRIRYIPFDGGGEAQTALLGGFVQVFSGEASEVEGQVAAGNLRILAVLAPRRLDGALASVPTAREQGYAVDWITWRGFFIPREVADSVADRWVSVLDSVGRSDRWVEERARYRLRPFHLVGAEFESFVQAQVAEFRALSQDLGLLPPDER</sequence>
<dbReference type="PANTHER" id="PTHR42928:SF3">
    <property type="entry name" value="UPF0065 PROTEIN YFLP"/>
    <property type="match status" value="1"/>
</dbReference>
<name>A0ABU9ECR8_9BACT</name>
<evidence type="ECO:0000256" key="2">
    <source>
        <dbReference type="SAM" id="MobiDB-lite"/>
    </source>
</evidence>
<dbReference type="InterPro" id="IPR005064">
    <property type="entry name" value="BUG"/>
</dbReference>
<dbReference type="InterPro" id="IPR042100">
    <property type="entry name" value="Bug_dom1"/>
</dbReference>
<proteinExistence type="inferred from homology"/>
<dbReference type="Gene3D" id="3.40.190.10">
    <property type="entry name" value="Periplasmic binding protein-like II"/>
    <property type="match status" value="1"/>
</dbReference>
<dbReference type="EMBL" id="JBBHLI010000008">
    <property type="protein sequence ID" value="MEK9501919.1"/>
    <property type="molecule type" value="Genomic_DNA"/>
</dbReference>
<comment type="caution">
    <text evidence="3">The sequence shown here is derived from an EMBL/GenBank/DDBJ whole genome shotgun (WGS) entry which is preliminary data.</text>
</comment>
<keyword evidence="4" id="KW-1185">Reference proteome</keyword>
<dbReference type="CDD" id="cd07012">
    <property type="entry name" value="PBP2_Bug_TTT"/>
    <property type="match status" value="1"/>
</dbReference>
<gene>
    <name evidence="3" type="ORF">WI372_13080</name>
</gene>
<dbReference type="Proteomes" id="UP001484239">
    <property type="component" value="Unassembled WGS sequence"/>
</dbReference>
<evidence type="ECO:0000256" key="1">
    <source>
        <dbReference type="ARBA" id="ARBA00006987"/>
    </source>
</evidence>
<dbReference type="Gene3D" id="3.40.190.150">
    <property type="entry name" value="Bordetella uptake gene, domain 1"/>
    <property type="match status" value="1"/>
</dbReference>
<feature type="region of interest" description="Disordered" evidence="2">
    <location>
        <begin position="1"/>
        <end position="21"/>
    </location>
</feature>
<comment type="similarity">
    <text evidence="1">Belongs to the UPF0065 (bug) family.</text>
</comment>
<organism evidence="3 4">
    <name type="scientific">Gaopeijia maritima</name>
    <dbReference type="NCBI Taxonomy" id="3119007"/>
    <lineage>
        <taxon>Bacteria</taxon>
        <taxon>Pseudomonadati</taxon>
        <taxon>Gemmatimonadota</taxon>
        <taxon>Longimicrobiia</taxon>
        <taxon>Gaopeijiales</taxon>
        <taxon>Gaopeijiaceae</taxon>
        <taxon>Gaopeijia</taxon>
    </lineage>
</organism>
<reference evidence="3 4" key="1">
    <citation type="submission" date="2024-02" db="EMBL/GenBank/DDBJ databases">
        <title>A novel Gemmatimonadota bacterium.</title>
        <authorList>
            <person name="Du Z.-J."/>
            <person name="Ye Y.-Q."/>
        </authorList>
    </citation>
    <scope>NUCLEOTIDE SEQUENCE [LARGE SCALE GENOMIC DNA]</scope>
    <source>
        <strain evidence="3 4">DH-20</strain>
    </source>
</reference>
<dbReference type="PIRSF" id="PIRSF017082">
    <property type="entry name" value="YflP"/>
    <property type="match status" value="1"/>
</dbReference>
<evidence type="ECO:0000313" key="3">
    <source>
        <dbReference type="EMBL" id="MEK9501919.1"/>
    </source>
</evidence>